<dbReference type="PROSITE" id="PS51719">
    <property type="entry name" value="G_SEPTIN"/>
    <property type="match status" value="1"/>
</dbReference>
<dbReference type="InterPro" id="IPR016491">
    <property type="entry name" value="Septin"/>
</dbReference>
<dbReference type="PIRSF" id="PIRSF006698">
    <property type="entry name" value="Septin"/>
    <property type="match status" value="1"/>
</dbReference>
<dbReference type="Gene3D" id="3.40.50.300">
    <property type="entry name" value="P-loop containing nucleotide triphosphate hydrolases"/>
    <property type="match status" value="1"/>
</dbReference>
<evidence type="ECO:0000256" key="4">
    <source>
        <dbReference type="SAM" id="MobiDB-lite"/>
    </source>
</evidence>
<dbReference type="InterPro" id="IPR027417">
    <property type="entry name" value="P-loop_NTPase"/>
</dbReference>
<evidence type="ECO:0000256" key="2">
    <source>
        <dbReference type="ARBA" id="ARBA00023134"/>
    </source>
</evidence>
<dbReference type="RefSeq" id="XP_014160581.1">
    <property type="nucleotide sequence ID" value="XM_014305106.1"/>
</dbReference>
<dbReference type="GO" id="GO:0005525">
    <property type="term" value="F:GTP binding"/>
    <property type="evidence" value="ECO:0007669"/>
    <property type="project" value="UniProtKB-KW"/>
</dbReference>
<dbReference type="OrthoDB" id="416553at2759"/>
<organism evidence="6 7">
    <name type="scientific">Sphaeroforma arctica JP610</name>
    <dbReference type="NCBI Taxonomy" id="667725"/>
    <lineage>
        <taxon>Eukaryota</taxon>
        <taxon>Ichthyosporea</taxon>
        <taxon>Ichthyophonida</taxon>
        <taxon>Sphaeroforma</taxon>
    </lineage>
</organism>
<dbReference type="STRING" id="667725.A0A0L0GCP7"/>
<dbReference type="PANTHER" id="PTHR18884">
    <property type="entry name" value="SEPTIN"/>
    <property type="match status" value="1"/>
</dbReference>
<sequence>MIPNTISHLYPQAHNHGARHRYRFVVMVLGRSGLGKSTFVDSLFAHNFQREPIDKNATSPYIRTVTQDMEERGVNLKLTVVDTPGYGDFIDNTGAHNCAKAYVQSQFKRFLSQEMAPKRGRVSDTRVHACIYFISPNARGLSPLDIATMTSLQDMVNIIPVIGKSDTLTVDERHSLKLAISRDLQRAGIRPFDPYEFVLPADDSDDDSADESQSVAANEANGGEKEDYKQHIPFAITSSRDKYELNGRTVRGRKYEWGMVEMDNESHSDFIHLRNLILRQHMNDLITTTNYIHYEKYRELVLSKALGKSTISTPAPTPQKRAMVRSGNE</sequence>
<feature type="region of interest" description="Disordered" evidence="4">
    <location>
        <begin position="310"/>
        <end position="329"/>
    </location>
</feature>
<dbReference type="EMBL" id="KQ241641">
    <property type="protein sequence ID" value="KNC86679.1"/>
    <property type="molecule type" value="Genomic_DNA"/>
</dbReference>
<evidence type="ECO:0000259" key="5">
    <source>
        <dbReference type="PROSITE" id="PS51719"/>
    </source>
</evidence>
<proteinExistence type="inferred from homology"/>
<keyword evidence="7" id="KW-1185">Reference proteome</keyword>
<evidence type="ECO:0000313" key="7">
    <source>
        <dbReference type="Proteomes" id="UP000054560"/>
    </source>
</evidence>
<dbReference type="SUPFAM" id="SSF52540">
    <property type="entry name" value="P-loop containing nucleoside triphosphate hydrolases"/>
    <property type="match status" value="1"/>
</dbReference>
<dbReference type="Proteomes" id="UP000054560">
    <property type="component" value="Unassembled WGS sequence"/>
</dbReference>
<dbReference type="AlphaFoldDB" id="A0A0L0GCP7"/>
<dbReference type="GeneID" id="25901689"/>
<evidence type="ECO:0000313" key="6">
    <source>
        <dbReference type="EMBL" id="KNC86679.1"/>
    </source>
</evidence>
<accession>A0A0L0GCP7</accession>
<gene>
    <name evidence="6" type="ORF">SARC_01185</name>
</gene>
<evidence type="ECO:0000256" key="3">
    <source>
        <dbReference type="RuleBase" id="RU004560"/>
    </source>
</evidence>
<feature type="region of interest" description="Disordered" evidence="4">
    <location>
        <begin position="200"/>
        <end position="230"/>
    </location>
</feature>
<reference evidence="6 7" key="1">
    <citation type="submission" date="2011-02" db="EMBL/GenBank/DDBJ databases">
        <title>The Genome Sequence of Sphaeroforma arctica JP610.</title>
        <authorList>
            <consortium name="The Broad Institute Genome Sequencing Platform"/>
            <person name="Russ C."/>
            <person name="Cuomo C."/>
            <person name="Young S.K."/>
            <person name="Zeng Q."/>
            <person name="Gargeya S."/>
            <person name="Alvarado L."/>
            <person name="Berlin A."/>
            <person name="Chapman S.B."/>
            <person name="Chen Z."/>
            <person name="Freedman E."/>
            <person name="Gellesch M."/>
            <person name="Goldberg J."/>
            <person name="Griggs A."/>
            <person name="Gujja S."/>
            <person name="Heilman E."/>
            <person name="Heiman D."/>
            <person name="Howarth C."/>
            <person name="Mehta T."/>
            <person name="Neiman D."/>
            <person name="Pearson M."/>
            <person name="Roberts A."/>
            <person name="Saif S."/>
            <person name="Shea T."/>
            <person name="Shenoy N."/>
            <person name="Sisk P."/>
            <person name="Stolte C."/>
            <person name="Sykes S."/>
            <person name="White J."/>
            <person name="Yandava C."/>
            <person name="Burger G."/>
            <person name="Gray M.W."/>
            <person name="Holland P.W.H."/>
            <person name="King N."/>
            <person name="Lang F.B.F."/>
            <person name="Roger A.J."/>
            <person name="Ruiz-Trillo I."/>
            <person name="Haas B."/>
            <person name="Nusbaum C."/>
            <person name="Birren B."/>
        </authorList>
    </citation>
    <scope>NUCLEOTIDE SEQUENCE [LARGE SCALE GENOMIC DNA]</scope>
    <source>
        <strain evidence="6 7">JP610</strain>
    </source>
</reference>
<feature type="domain" description="Septin-type G" evidence="5">
    <location>
        <begin position="20"/>
        <end position="304"/>
    </location>
</feature>
<dbReference type="eggNOG" id="KOG2655">
    <property type="taxonomic scope" value="Eukaryota"/>
</dbReference>
<dbReference type="InterPro" id="IPR030379">
    <property type="entry name" value="G_SEPTIN_dom"/>
</dbReference>
<evidence type="ECO:0000256" key="1">
    <source>
        <dbReference type="ARBA" id="ARBA00022741"/>
    </source>
</evidence>
<keyword evidence="1 3" id="KW-0547">Nucleotide-binding</keyword>
<dbReference type="CDD" id="cd01850">
    <property type="entry name" value="CDC_Septin"/>
    <property type="match status" value="1"/>
</dbReference>
<protein>
    <recommendedName>
        <fullName evidence="5">Septin-type G domain-containing protein</fullName>
    </recommendedName>
</protein>
<dbReference type="Pfam" id="PF00735">
    <property type="entry name" value="Septin"/>
    <property type="match status" value="1"/>
</dbReference>
<name>A0A0L0GCP7_9EUKA</name>
<comment type="similarity">
    <text evidence="3">Belongs to the TRAFAC class TrmE-Era-EngA-EngB-Septin-like GTPase superfamily. Septin GTPase family.</text>
</comment>
<keyword evidence="2 3" id="KW-0342">GTP-binding</keyword>